<proteinExistence type="predicted"/>
<protein>
    <submittedName>
        <fullName evidence="1">Uncharacterized protein</fullName>
    </submittedName>
</protein>
<accession>A0A1F4TRU5</accession>
<comment type="caution">
    <text evidence="1">The sequence shown here is derived from an EMBL/GenBank/DDBJ whole genome shotgun (WGS) entry which is preliminary data.</text>
</comment>
<dbReference type="Proteomes" id="UP000178951">
    <property type="component" value="Unassembled WGS sequence"/>
</dbReference>
<sequence>MSINQYGVNGGNSVQAFQSVTAVNSVGDNTVDFRVILNRLFANSQGILKDYADPNVSELNIPGYSPVEKDSPGAALVVSTALTQIESQLNTILSGLEFTLKTMPQKIDNLFG</sequence>
<reference evidence="1 2" key="1">
    <citation type="journal article" date="2016" name="Nat. Commun.">
        <title>Thousands of microbial genomes shed light on interconnected biogeochemical processes in an aquifer system.</title>
        <authorList>
            <person name="Anantharaman K."/>
            <person name="Brown C.T."/>
            <person name="Hug L.A."/>
            <person name="Sharon I."/>
            <person name="Castelle C.J."/>
            <person name="Probst A.J."/>
            <person name="Thomas B.C."/>
            <person name="Singh A."/>
            <person name="Wilkins M.J."/>
            <person name="Karaoz U."/>
            <person name="Brodie E.L."/>
            <person name="Williams K.H."/>
            <person name="Hubbard S.S."/>
            <person name="Banfield J.F."/>
        </authorList>
    </citation>
    <scope>NUCLEOTIDE SEQUENCE [LARGE SCALE GENOMIC DNA]</scope>
</reference>
<dbReference type="AlphaFoldDB" id="A0A1F4TRU5"/>
<dbReference type="EMBL" id="MEUF01000030">
    <property type="protein sequence ID" value="OGC35329.1"/>
    <property type="molecule type" value="Genomic_DNA"/>
</dbReference>
<name>A0A1F4TRU5_UNCSA</name>
<gene>
    <name evidence="1" type="ORF">A2311_01525</name>
</gene>
<evidence type="ECO:0000313" key="2">
    <source>
        <dbReference type="Proteomes" id="UP000178951"/>
    </source>
</evidence>
<evidence type="ECO:0000313" key="1">
    <source>
        <dbReference type="EMBL" id="OGC35329.1"/>
    </source>
</evidence>
<organism evidence="1 2">
    <name type="scientific">candidate division WOR-1 bacterium RIFOXYB2_FULL_48_7</name>
    <dbReference type="NCBI Taxonomy" id="1802583"/>
    <lineage>
        <taxon>Bacteria</taxon>
        <taxon>Bacillati</taxon>
        <taxon>Saganbacteria</taxon>
    </lineage>
</organism>
<dbReference type="STRING" id="1802583.A2311_01525"/>